<comment type="caution">
    <text evidence="6">The sequence shown here is derived from an EMBL/GenBank/DDBJ whole genome shotgun (WGS) entry which is preliminary data.</text>
</comment>
<dbReference type="Proteomes" id="UP001610432">
    <property type="component" value="Unassembled WGS sequence"/>
</dbReference>
<dbReference type="InterPro" id="IPR050815">
    <property type="entry name" value="TF_fung"/>
</dbReference>
<accession>A0ABR4LE15</accession>
<dbReference type="RefSeq" id="XP_070881586.1">
    <property type="nucleotide sequence ID" value="XM_071030313.1"/>
</dbReference>
<keyword evidence="7" id="KW-1185">Reference proteome</keyword>
<protein>
    <submittedName>
        <fullName evidence="6">Uncharacterized protein</fullName>
    </submittedName>
</protein>
<keyword evidence="5" id="KW-0539">Nucleus</keyword>
<dbReference type="GeneID" id="98145385"/>
<evidence type="ECO:0000313" key="6">
    <source>
        <dbReference type="EMBL" id="KAL2862607.1"/>
    </source>
</evidence>
<evidence type="ECO:0000313" key="7">
    <source>
        <dbReference type="Proteomes" id="UP001610432"/>
    </source>
</evidence>
<dbReference type="PANTHER" id="PTHR47338:SF7">
    <property type="entry name" value="ZN(II)2CYS6 TRANSCRIPTION FACTOR (EUROFUNG)"/>
    <property type="match status" value="1"/>
</dbReference>
<organism evidence="6 7">
    <name type="scientific">Aspergillus lucknowensis</name>
    <dbReference type="NCBI Taxonomy" id="176173"/>
    <lineage>
        <taxon>Eukaryota</taxon>
        <taxon>Fungi</taxon>
        <taxon>Dikarya</taxon>
        <taxon>Ascomycota</taxon>
        <taxon>Pezizomycotina</taxon>
        <taxon>Eurotiomycetes</taxon>
        <taxon>Eurotiomycetidae</taxon>
        <taxon>Eurotiales</taxon>
        <taxon>Aspergillaceae</taxon>
        <taxon>Aspergillus</taxon>
        <taxon>Aspergillus subgen. Nidulantes</taxon>
    </lineage>
</organism>
<gene>
    <name evidence="6" type="ORF">BJX67DRAFT_365860</name>
</gene>
<sequence length="345" mass="38951">MKGVSQMDPVDEIMQRVSALHKRLSGFEESLPPHLRFTTRNLYLQANSAQKTTFIMLKSWWHECLCNLYRFSLPGFRESIQLTAPNASVIQSYRQQTFQSALEQSNFWRSVANMGDTLRDPVVIVLVHSNIKTLLAIRKLQEPDIRSQDTLHGETSKIAALLESNVSSLDWLASRIPRIAKVQQGLRKIILRNVSHASAEHIIGEGLPLKRRHSRQELIERRSNEHEVDDLDPYRNSAAPGQGDITALTTYAAQAPRRLIGIPDLAMGTMDVRAPLEQAVEQPENTAFQGYTEALPAGMYDEDDIEGVLGYVTPFEIAAQCDPLWGTWDAGNEEQQDTANRWSQF</sequence>
<dbReference type="CDD" id="cd12148">
    <property type="entry name" value="fungal_TF_MHR"/>
    <property type="match status" value="1"/>
</dbReference>
<evidence type="ECO:0000256" key="5">
    <source>
        <dbReference type="ARBA" id="ARBA00023242"/>
    </source>
</evidence>
<evidence type="ECO:0000256" key="2">
    <source>
        <dbReference type="ARBA" id="ARBA00022723"/>
    </source>
</evidence>
<comment type="subcellular location">
    <subcellularLocation>
        <location evidence="1">Nucleus</location>
    </subcellularLocation>
</comment>
<dbReference type="PANTHER" id="PTHR47338">
    <property type="entry name" value="ZN(II)2CYS6 TRANSCRIPTION FACTOR (EUROFUNG)-RELATED"/>
    <property type="match status" value="1"/>
</dbReference>
<evidence type="ECO:0000256" key="4">
    <source>
        <dbReference type="ARBA" id="ARBA00023163"/>
    </source>
</evidence>
<name>A0ABR4LE15_9EURO</name>
<evidence type="ECO:0000256" key="3">
    <source>
        <dbReference type="ARBA" id="ARBA00023015"/>
    </source>
</evidence>
<keyword evidence="4" id="KW-0804">Transcription</keyword>
<dbReference type="EMBL" id="JBFXLQ010000064">
    <property type="protein sequence ID" value="KAL2862607.1"/>
    <property type="molecule type" value="Genomic_DNA"/>
</dbReference>
<evidence type="ECO:0000256" key="1">
    <source>
        <dbReference type="ARBA" id="ARBA00004123"/>
    </source>
</evidence>
<proteinExistence type="predicted"/>
<keyword evidence="3" id="KW-0805">Transcription regulation</keyword>
<keyword evidence="2" id="KW-0479">Metal-binding</keyword>
<reference evidence="6 7" key="1">
    <citation type="submission" date="2024-07" db="EMBL/GenBank/DDBJ databases">
        <title>Section-level genome sequencing and comparative genomics of Aspergillus sections Usti and Cavernicolus.</title>
        <authorList>
            <consortium name="Lawrence Berkeley National Laboratory"/>
            <person name="Nybo J.L."/>
            <person name="Vesth T.C."/>
            <person name="Theobald S."/>
            <person name="Frisvad J.C."/>
            <person name="Larsen T.O."/>
            <person name="Kjaerboelling I."/>
            <person name="Rothschild-Mancinelli K."/>
            <person name="Lyhne E.K."/>
            <person name="Kogle M.E."/>
            <person name="Barry K."/>
            <person name="Clum A."/>
            <person name="Na H."/>
            <person name="Ledsgaard L."/>
            <person name="Lin J."/>
            <person name="Lipzen A."/>
            <person name="Kuo A."/>
            <person name="Riley R."/>
            <person name="Mondo S."/>
            <person name="Labutti K."/>
            <person name="Haridas S."/>
            <person name="Pangalinan J."/>
            <person name="Salamov A.A."/>
            <person name="Simmons B.A."/>
            <person name="Magnuson J.K."/>
            <person name="Chen J."/>
            <person name="Drula E."/>
            <person name="Henrissat B."/>
            <person name="Wiebenga A."/>
            <person name="Lubbers R.J."/>
            <person name="Gomes A.C."/>
            <person name="Macurrencykelacurrency M.R."/>
            <person name="Stajich J."/>
            <person name="Grigoriev I.V."/>
            <person name="Mortensen U.H."/>
            <person name="De Vries R.P."/>
            <person name="Baker S.E."/>
            <person name="Andersen M.R."/>
        </authorList>
    </citation>
    <scope>NUCLEOTIDE SEQUENCE [LARGE SCALE GENOMIC DNA]</scope>
    <source>
        <strain evidence="6 7">CBS 449.75</strain>
    </source>
</reference>